<keyword evidence="3" id="KW-1185">Reference proteome</keyword>
<protein>
    <submittedName>
        <fullName evidence="2">Uncharacterized protein</fullName>
    </submittedName>
</protein>
<dbReference type="AlphaFoldDB" id="A0A182HXW2"/>
<feature type="compositionally biased region" description="Basic and acidic residues" evidence="1">
    <location>
        <begin position="71"/>
        <end position="86"/>
    </location>
</feature>
<accession>A0A182HXW2</accession>
<evidence type="ECO:0000256" key="1">
    <source>
        <dbReference type="SAM" id="MobiDB-lite"/>
    </source>
</evidence>
<sequence>MGLPQVFATVRCVVYDSVCSVSNFPLSWNVGLRGTVQEDPPEDVRRRVGLYQHNTLEAQPAPGAPNAPPDGVERARSQRSEKEFNPSDHYPLPHNS</sequence>
<dbReference type="Proteomes" id="UP000075840">
    <property type="component" value="Unassembled WGS sequence"/>
</dbReference>
<evidence type="ECO:0000313" key="3">
    <source>
        <dbReference type="Proteomes" id="UP000075840"/>
    </source>
</evidence>
<reference evidence="2" key="1">
    <citation type="submission" date="2022-08" db="UniProtKB">
        <authorList>
            <consortium name="EnsemblMetazoa"/>
        </authorList>
    </citation>
    <scope>IDENTIFICATION</scope>
    <source>
        <strain evidence="2">Dongola</strain>
    </source>
</reference>
<dbReference type="EnsemblMetazoa" id="AARA006140-RA">
    <property type="protein sequence ID" value="AARA006140-PA"/>
    <property type="gene ID" value="AARA006140"/>
</dbReference>
<organism evidence="2 3">
    <name type="scientific">Anopheles arabiensis</name>
    <name type="common">Mosquito</name>
    <dbReference type="NCBI Taxonomy" id="7173"/>
    <lineage>
        <taxon>Eukaryota</taxon>
        <taxon>Metazoa</taxon>
        <taxon>Ecdysozoa</taxon>
        <taxon>Arthropoda</taxon>
        <taxon>Hexapoda</taxon>
        <taxon>Insecta</taxon>
        <taxon>Pterygota</taxon>
        <taxon>Neoptera</taxon>
        <taxon>Endopterygota</taxon>
        <taxon>Diptera</taxon>
        <taxon>Nematocera</taxon>
        <taxon>Culicoidea</taxon>
        <taxon>Culicidae</taxon>
        <taxon>Anophelinae</taxon>
        <taxon>Anopheles</taxon>
    </lineage>
</organism>
<name>A0A182HXW2_ANOAR</name>
<feature type="region of interest" description="Disordered" evidence="1">
    <location>
        <begin position="54"/>
        <end position="96"/>
    </location>
</feature>
<evidence type="ECO:0000313" key="2">
    <source>
        <dbReference type="EnsemblMetazoa" id="AARA006140-PA"/>
    </source>
</evidence>
<dbReference type="VEuPathDB" id="VectorBase:AARA006140"/>
<dbReference type="EMBL" id="APCN01007147">
    <property type="status" value="NOT_ANNOTATED_CDS"/>
    <property type="molecule type" value="Genomic_DNA"/>
</dbReference>
<proteinExistence type="predicted"/>